<dbReference type="OrthoDB" id="10012746at2"/>
<accession>A0A4R1LC86</accession>
<proteinExistence type="predicted"/>
<protein>
    <submittedName>
        <fullName evidence="1">Uncharacterized protein</fullName>
    </submittedName>
</protein>
<keyword evidence="2" id="KW-1185">Reference proteome</keyword>
<organism evidence="1 2">
    <name type="scientific">Acidipila rosea</name>
    <dbReference type="NCBI Taxonomy" id="768535"/>
    <lineage>
        <taxon>Bacteria</taxon>
        <taxon>Pseudomonadati</taxon>
        <taxon>Acidobacteriota</taxon>
        <taxon>Terriglobia</taxon>
        <taxon>Terriglobales</taxon>
        <taxon>Acidobacteriaceae</taxon>
        <taxon>Acidipila</taxon>
    </lineage>
</organism>
<sequence>MPFEPLKNEDLALVNRLMQAHPDLQDTIAVVKQVNAKGKYPIDNFDELAKTMGGEHASITFRGRTLTMADARNVIPAYYFPIHSEADLLAKMADLSKSMPPATAALKTPPLEHSIKLMEATAVKPEHISPPHMNVEEIFKTASFGKQTPGVGGVK</sequence>
<dbReference type="Proteomes" id="UP000295210">
    <property type="component" value="Unassembled WGS sequence"/>
</dbReference>
<gene>
    <name evidence="1" type="ORF">C7378_0029</name>
</gene>
<comment type="caution">
    <text evidence="1">The sequence shown here is derived from an EMBL/GenBank/DDBJ whole genome shotgun (WGS) entry which is preliminary data.</text>
</comment>
<dbReference type="RefSeq" id="WP_131990525.1">
    <property type="nucleotide sequence ID" value="NZ_SMGK01000001.1"/>
</dbReference>
<dbReference type="EMBL" id="SMGK01000001">
    <property type="protein sequence ID" value="TCK75050.1"/>
    <property type="molecule type" value="Genomic_DNA"/>
</dbReference>
<evidence type="ECO:0000313" key="1">
    <source>
        <dbReference type="EMBL" id="TCK75050.1"/>
    </source>
</evidence>
<dbReference type="AlphaFoldDB" id="A0A4R1LC86"/>
<evidence type="ECO:0000313" key="2">
    <source>
        <dbReference type="Proteomes" id="UP000295210"/>
    </source>
</evidence>
<reference evidence="1 2" key="1">
    <citation type="submission" date="2019-03" db="EMBL/GenBank/DDBJ databases">
        <title>Genomic Encyclopedia of Type Strains, Phase IV (KMG-IV): sequencing the most valuable type-strain genomes for metagenomic binning, comparative biology and taxonomic classification.</title>
        <authorList>
            <person name="Goeker M."/>
        </authorList>
    </citation>
    <scope>NUCLEOTIDE SEQUENCE [LARGE SCALE GENOMIC DNA]</scope>
    <source>
        <strain evidence="1 2">DSM 103428</strain>
    </source>
</reference>
<name>A0A4R1LC86_9BACT</name>